<dbReference type="Gene3D" id="3.30.1150.10">
    <property type="match status" value="1"/>
</dbReference>
<evidence type="ECO:0000256" key="4">
    <source>
        <dbReference type="ARBA" id="ARBA00023136"/>
    </source>
</evidence>
<dbReference type="Pfam" id="PF13103">
    <property type="entry name" value="TonB_2"/>
    <property type="match status" value="1"/>
</dbReference>
<evidence type="ECO:0008006" key="9">
    <source>
        <dbReference type="Google" id="ProtNLM"/>
    </source>
</evidence>
<dbReference type="InterPro" id="IPR006260">
    <property type="entry name" value="TonB/TolA_C"/>
</dbReference>
<feature type="compositionally biased region" description="Basic and acidic residues" evidence="5">
    <location>
        <begin position="145"/>
        <end position="243"/>
    </location>
</feature>
<evidence type="ECO:0000256" key="6">
    <source>
        <dbReference type="SAM" id="Phobius"/>
    </source>
</evidence>
<protein>
    <recommendedName>
        <fullName evidence="9">TolA protein</fullName>
    </recommendedName>
</protein>
<feature type="compositionally biased region" description="Basic and acidic residues" evidence="5">
    <location>
        <begin position="101"/>
        <end position="110"/>
    </location>
</feature>
<evidence type="ECO:0000256" key="2">
    <source>
        <dbReference type="ARBA" id="ARBA00022692"/>
    </source>
</evidence>
<evidence type="ECO:0000313" key="8">
    <source>
        <dbReference type="Proteomes" id="UP000680679"/>
    </source>
</evidence>
<keyword evidence="2 6" id="KW-0812">Transmembrane</keyword>
<feature type="compositionally biased region" description="Polar residues" evidence="5">
    <location>
        <begin position="72"/>
        <end position="81"/>
    </location>
</feature>
<keyword evidence="3 6" id="KW-1133">Transmembrane helix</keyword>
<proteinExistence type="predicted"/>
<feature type="compositionally biased region" description="Basic and acidic residues" evidence="5">
    <location>
        <begin position="129"/>
        <end position="138"/>
    </location>
</feature>
<evidence type="ECO:0000256" key="3">
    <source>
        <dbReference type="ARBA" id="ARBA00022989"/>
    </source>
</evidence>
<dbReference type="NCBIfam" id="TIGR01352">
    <property type="entry name" value="tonB_Cterm"/>
    <property type="match status" value="1"/>
</dbReference>
<evidence type="ECO:0000256" key="1">
    <source>
        <dbReference type="ARBA" id="ARBA00004167"/>
    </source>
</evidence>
<name>A0ABN6GE56_9GAMM</name>
<dbReference type="EMBL" id="AP024563">
    <property type="protein sequence ID" value="BCU08242.1"/>
    <property type="molecule type" value="Genomic_DNA"/>
</dbReference>
<keyword evidence="4 6" id="KW-0472">Membrane</keyword>
<dbReference type="NCBIfam" id="TIGR02794">
    <property type="entry name" value="tolA_full"/>
    <property type="match status" value="1"/>
</dbReference>
<dbReference type="Proteomes" id="UP000680679">
    <property type="component" value="Chromosome"/>
</dbReference>
<accession>A0ABN6GE56</accession>
<evidence type="ECO:0000313" key="7">
    <source>
        <dbReference type="EMBL" id="BCU08242.1"/>
    </source>
</evidence>
<evidence type="ECO:0000256" key="5">
    <source>
        <dbReference type="SAM" id="MobiDB-lite"/>
    </source>
</evidence>
<reference evidence="7 8" key="1">
    <citation type="submission" date="2021-04" db="EMBL/GenBank/DDBJ databases">
        <title>Complete genome sequencing of Allochromatium tepidum strain NZ.</title>
        <authorList>
            <person name="Tsukatani Y."/>
            <person name="Mori H."/>
        </authorList>
    </citation>
    <scope>NUCLEOTIDE SEQUENCE [LARGE SCALE GENOMIC DNA]</scope>
    <source>
        <strain evidence="7 8">NZ</strain>
    </source>
</reference>
<keyword evidence="8" id="KW-1185">Reference proteome</keyword>
<feature type="region of interest" description="Disordered" evidence="5">
    <location>
        <begin position="64"/>
        <end position="243"/>
    </location>
</feature>
<comment type="subcellular location">
    <subcellularLocation>
        <location evidence="1">Membrane</location>
        <topology evidence="1">Single-pass membrane protein</topology>
    </subcellularLocation>
</comment>
<organism evidence="7 8">
    <name type="scientific">Allochromatium tepidum</name>
    <dbReference type="NCBI Taxonomy" id="553982"/>
    <lineage>
        <taxon>Bacteria</taxon>
        <taxon>Pseudomonadati</taxon>
        <taxon>Pseudomonadota</taxon>
        <taxon>Gammaproteobacteria</taxon>
        <taxon>Chromatiales</taxon>
        <taxon>Chromatiaceae</taxon>
        <taxon>Allochromatium</taxon>
    </lineage>
</organism>
<sequence length="403" mass="45795">MWEILRVNPRAFYWSLGLHLFFALLFFVGIDVLKPKPDIGSKARVVQASLVSDRALEALVSDLETGTAGSPMGSTPQTDTGVETPVPDLPEPELPASDSTEAERPTRSEPSEPQPPEPDPAELEAQRLAAEEEARRAAELAAQREAQEAARREAEDAARREALEREAQRQAELEAQRLAEEQAQARRRAEQEAEVRARAEEEARRLAELERQRAEEERLAREARERAEQEARRMEAERERLRQEAERLAAEEAARLEAELERERRQQLAEEAERLAQEEERRLAEDMLQLQLAEEESPVSYDRANQGITEATKAYGERIGLHVEQYWIRPTELNQDVSSEALVLVRLTQSGDVIEARIIQSNGSALFEQSVLAAVNKASPLPVPDGPEFENFRQFRFNFRPRR</sequence>
<feature type="transmembrane region" description="Helical" evidence="6">
    <location>
        <begin position="12"/>
        <end position="33"/>
    </location>
</feature>
<dbReference type="RefSeq" id="WP_213379248.1">
    <property type="nucleotide sequence ID" value="NZ_AP024563.1"/>
</dbReference>
<dbReference type="InterPro" id="IPR014161">
    <property type="entry name" value="Tol-Pal_TolA"/>
</dbReference>
<dbReference type="SUPFAM" id="SSF74653">
    <property type="entry name" value="TolA/TonB C-terminal domain"/>
    <property type="match status" value="1"/>
</dbReference>
<gene>
    <name evidence="7" type="ORF">Atep_29190</name>
</gene>